<keyword evidence="1" id="KW-0812">Transmembrane</keyword>
<name>A0A6J4LLM7_9HYPH</name>
<keyword evidence="1" id="KW-1133">Transmembrane helix</keyword>
<feature type="transmembrane region" description="Helical" evidence="1">
    <location>
        <begin position="55"/>
        <end position="75"/>
    </location>
</feature>
<evidence type="ECO:0000313" key="2">
    <source>
        <dbReference type="EMBL" id="CAA9334235.1"/>
    </source>
</evidence>
<gene>
    <name evidence="2" type="ORF">AVDCRST_MAG90-1637</name>
</gene>
<evidence type="ECO:0000256" key="1">
    <source>
        <dbReference type="SAM" id="Phobius"/>
    </source>
</evidence>
<dbReference type="EMBL" id="CADCUC010000317">
    <property type="protein sequence ID" value="CAA9334235.1"/>
    <property type="molecule type" value="Genomic_DNA"/>
</dbReference>
<proteinExistence type="predicted"/>
<reference evidence="2" key="1">
    <citation type="submission" date="2020-02" db="EMBL/GenBank/DDBJ databases">
        <authorList>
            <person name="Meier V. D."/>
        </authorList>
    </citation>
    <scope>NUCLEOTIDE SEQUENCE</scope>
    <source>
        <strain evidence="2">AVDCRST_MAG90</strain>
    </source>
</reference>
<protein>
    <submittedName>
        <fullName evidence="2">Uncharacterized protein</fullName>
    </submittedName>
</protein>
<keyword evidence="1" id="KW-0472">Membrane</keyword>
<sequence>MQGVSAAGLVGAVLGLIVGWVDYRLVGGWVTRKLRETDRSTTSADKADYERRIGWFGRLWFMATVVPFPFVGYWLGRTIAG</sequence>
<feature type="transmembrane region" description="Helical" evidence="1">
    <location>
        <begin position="6"/>
        <end position="26"/>
    </location>
</feature>
<organism evidence="2">
    <name type="scientific">uncultured Microvirga sp</name>
    <dbReference type="NCBI Taxonomy" id="412392"/>
    <lineage>
        <taxon>Bacteria</taxon>
        <taxon>Pseudomonadati</taxon>
        <taxon>Pseudomonadota</taxon>
        <taxon>Alphaproteobacteria</taxon>
        <taxon>Hyphomicrobiales</taxon>
        <taxon>Methylobacteriaceae</taxon>
        <taxon>Microvirga</taxon>
        <taxon>environmental samples</taxon>
    </lineage>
</organism>
<dbReference type="AlphaFoldDB" id="A0A6J4LLM7"/>
<accession>A0A6J4LLM7</accession>